<reference evidence="3 4" key="1">
    <citation type="submission" date="2023-07" db="EMBL/GenBank/DDBJ databases">
        <title>Sorghum-associated microbial communities from plants grown in Nebraska, USA.</title>
        <authorList>
            <person name="Schachtman D."/>
        </authorList>
    </citation>
    <scope>NUCLEOTIDE SEQUENCE [LARGE SCALE GENOMIC DNA]</scope>
    <source>
        <strain evidence="3 4">BE310</strain>
    </source>
</reference>
<accession>A0ABU1ZB17</accession>
<comment type="caution">
    <text evidence="3">The sequence shown here is derived from an EMBL/GenBank/DDBJ whole genome shotgun (WGS) entry which is preliminary data.</text>
</comment>
<feature type="region of interest" description="Disordered" evidence="1">
    <location>
        <begin position="28"/>
        <end position="71"/>
    </location>
</feature>
<dbReference type="EMBL" id="JAVDXQ010000004">
    <property type="protein sequence ID" value="MDR7297827.1"/>
    <property type="molecule type" value="Genomic_DNA"/>
</dbReference>
<sequence>MHKFCRGAAALLGAMFALSLVGCERRQPTPDVSVTVTPPPATTTPTTPTTTPPPAADLPASPAWPASPASQ</sequence>
<dbReference type="PROSITE" id="PS51257">
    <property type="entry name" value="PROKAR_LIPOPROTEIN"/>
    <property type="match status" value="1"/>
</dbReference>
<dbReference type="RefSeq" id="WP_310346429.1">
    <property type="nucleotide sequence ID" value="NZ_JAVDXQ010000004.1"/>
</dbReference>
<proteinExistence type="predicted"/>
<protein>
    <submittedName>
        <fullName evidence="3">Uncharacterized protein</fullName>
    </submittedName>
</protein>
<name>A0ABU1ZB17_9BURK</name>
<gene>
    <name evidence="3" type="ORF">J2X16_003176</name>
</gene>
<organism evidence="3 4">
    <name type="scientific">Pelomonas aquatica</name>
    <dbReference type="NCBI Taxonomy" id="431058"/>
    <lineage>
        <taxon>Bacteria</taxon>
        <taxon>Pseudomonadati</taxon>
        <taxon>Pseudomonadota</taxon>
        <taxon>Betaproteobacteria</taxon>
        <taxon>Burkholderiales</taxon>
        <taxon>Sphaerotilaceae</taxon>
        <taxon>Roseateles</taxon>
    </lineage>
</organism>
<feature type="chain" id="PRO_5046785472" evidence="2">
    <location>
        <begin position="20"/>
        <end position="71"/>
    </location>
</feature>
<feature type="compositionally biased region" description="Low complexity" evidence="1">
    <location>
        <begin position="57"/>
        <end position="71"/>
    </location>
</feature>
<feature type="signal peptide" evidence="2">
    <location>
        <begin position="1"/>
        <end position="19"/>
    </location>
</feature>
<keyword evidence="4" id="KW-1185">Reference proteome</keyword>
<dbReference type="Proteomes" id="UP001180536">
    <property type="component" value="Unassembled WGS sequence"/>
</dbReference>
<evidence type="ECO:0000313" key="4">
    <source>
        <dbReference type="Proteomes" id="UP001180536"/>
    </source>
</evidence>
<keyword evidence="2" id="KW-0732">Signal</keyword>
<evidence type="ECO:0000256" key="1">
    <source>
        <dbReference type="SAM" id="MobiDB-lite"/>
    </source>
</evidence>
<evidence type="ECO:0000256" key="2">
    <source>
        <dbReference type="SAM" id="SignalP"/>
    </source>
</evidence>
<evidence type="ECO:0000313" key="3">
    <source>
        <dbReference type="EMBL" id="MDR7297827.1"/>
    </source>
</evidence>